<dbReference type="PANTHER" id="PTHR35144:SF1">
    <property type="entry name" value="PROTEIN PACG"/>
    <property type="match status" value="1"/>
</dbReference>
<dbReference type="GeneID" id="88174346"/>
<sequence length="604" mass="67862">MKEEKIDDLASLFLPDLLTPIGTYNANPNLKTDDNGFLFGIEQSVDAGSTYFPQSFNGYGSDNGFKPGSGNIMMVSQRPSFPSFAANSSFDATMGIMQNNEGHIGSHQPFPNQDYGHSFRIGGSSEVMPPPNRLRPNILPIQSNMGQPGNQYDNILWLLQSELLQTSRPVTMQNEPLLQSSQQHLHYTNQLPPPAEPLLYQANNIVRRKQALAPVIPDLHIDYSPEALLRLLDMNLKVEQSNEHQVTDAFGNPCEVEIKGFLHGRFCTNNYDNYIYQMSSTGAIDEYQTYAPLVISCYRRNFLNIHIVMQASSTDNLSVDGELVEQYRLEIDATAENPDANDSSFSLRDNDNDAKDFSKVGDNLTVETIGKSHTIKSNELSPESFFMVRKLKFNSSTINSLKLNSQTYYCLIVRLVADTASGSKVLQTLTSAPIIVRGRNPSFYNTRKDIVIKPKSPCFKASYGHSHSQIQRFALEEALSEPRPSSREEYYEDSSDTHTQSRNEDAYGENASESEEDSPLEEERDTSNEVYIDQVLESMSNNPGKNYHYFPVLNVYYTPPVNVVYFPHGAHLANAQTDTAEETVEGDSKQKDGNTTKRKKVYFK</sequence>
<evidence type="ECO:0000256" key="1">
    <source>
        <dbReference type="ARBA" id="ARBA00023125"/>
    </source>
</evidence>
<dbReference type="Proteomes" id="UP001338582">
    <property type="component" value="Chromosome 4"/>
</dbReference>
<dbReference type="RefSeq" id="XP_062878326.1">
    <property type="nucleotide sequence ID" value="XM_063022256.1"/>
</dbReference>
<evidence type="ECO:0000256" key="3">
    <source>
        <dbReference type="SAM" id="MobiDB-lite"/>
    </source>
</evidence>
<name>A0AAX4HC03_9ASCO</name>
<feature type="compositionally biased region" description="Acidic residues" evidence="3">
    <location>
        <begin position="512"/>
        <end position="524"/>
    </location>
</feature>
<proteinExistence type="predicted"/>
<dbReference type="GO" id="GO:0003677">
    <property type="term" value="F:DNA binding"/>
    <property type="evidence" value="ECO:0007669"/>
    <property type="project" value="UniProtKB-KW"/>
</dbReference>
<evidence type="ECO:0000313" key="6">
    <source>
        <dbReference type="Proteomes" id="UP001338582"/>
    </source>
</evidence>
<dbReference type="InterPro" id="IPR052605">
    <property type="entry name" value="Fungal_trans_regulator"/>
</dbReference>
<feature type="DNA-binding region" description="NDT80" evidence="2">
    <location>
        <begin position="210"/>
        <end position="448"/>
    </location>
</feature>
<feature type="region of interest" description="Disordered" evidence="3">
    <location>
        <begin position="577"/>
        <end position="604"/>
    </location>
</feature>
<dbReference type="GO" id="GO:0000228">
    <property type="term" value="C:nuclear chromosome"/>
    <property type="evidence" value="ECO:0007669"/>
    <property type="project" value="TreeGrafter"/>
</dbReference>
<dbReference type="PROSITE" id="PS51517">
    <property type="entry name" value="NDT80"/>
    <property type="match status" value="1"/>
</dbReference>
<keyword evidence="6" id="KW-1185">Reference proteome</keyword>
<evidence type="ECO:0000313" key="5">
    <source>
        <dbReference type="EMBL" id="WPK25944.1"/>
    </source>
</evidence>
<dbReference type="Gene3D" id="2.60.40.1390">
    <property type="entry name" value="NDT80 DNA-binding domain"/>
    <property type="match status" value="1"/>
</dbReference>
<feature type="compositionally biased region" description="Basic and acidic residues" evidence="3">
    <location>
        <begin position="484"/>
        <end position="505"/>
    </location>
</feature>
<dbReference type="EMBL" id="CP138897">
    <property type="protein sequence ID" value="WPK25944.1"/>
    <property type="molecule type" value="Genomic_DNA"/>
</dbReference>
<dbReference type="InterPro" id="IPR024061">
    <property type="entry name" value="NDT80_DNA-bd_dom"/>
</dbReference>
<dbReference type="InterPro" id="IPR008967">
    <property type="entry name" value="p53-like_TF_DNA-bd_sf"/>
</dbReference>
<dbReference type="GO" id="GO:0003700">
    <property type="term" value="F:DNA-binding transcription factor activity"/>
    <property type="evidence" value="ECO:0007669"/>
    <property type="project" value="UniProtKB-UniRule"/>
</dbReference>
<feature type="region of interest" description="Disordered" evidence="3">
    <location>
        <begin position="477"/>
        <end position="526"/>
    </location>
</feature>
<feature type="domain" description="NDT80" evidence="4">
    <location>
        <begin position="210"/>
        <end position="448"/>
    </location>
</feature>
<dbReference type="Pfam" id="PF05224">
    <property type="entry name" value="NDT80_PhoG"/>
    <property type="match status" value="1"/>
</dbReference>
<dbReference type="GO" id="GO:0045944">
    <property type="term" value="P:positive regulation of transcription by RNA polymerase II"/>
    <property type="evidence" value="ECO:0007669"/>
    <property type="project" value="TreeGrafter"/>
</dbReference>
<feature type="compositionally biased region" description="Basic and acidic residues" evidence="3">
    <location>
        <begin position="586"/>
        <end position="595"/>
    </location>
</feature>
<dbReference type="SUPFAM" id="SSF49417">
    <property type="entry name" value="p53-like transcription factors"/>
    <property type="match status" value="1"/>
</dbReference>
<keyword evidence="1 2" id="KW-0238">DNA-binding</keyword>
<protein>
    <recommendedName>
        <fullName evidence="4">NDT80 domain-containing protein</fullName>
    </recommendedName>
</protein>
<dbReference type="KEGG" id="asau:88174346"/>
<dbReference type="PANTHER" id="PTHR35144">
    <property type="entry name" value="MEIOSIS-SPECIFIC TRANSCRIPTION FACTOR NDT80"/>
    <property type="match status" value="1"/>
</dbReference>
<reference evidence="5 6" key="1">
    <citation type="submission" date="2023-10" db="EMBL/GenBank/DDBJ databases">
        <title>Draft Genome Sequence of Candida saopaulonensis from a very Premature Infant with Sepsis.</title>
        <authorList>
            <person name="Ning Y."/>
            <person name="Dai R."/>
            <person name="Xiao M."/>
            <person name="Xu Y."/>
            <person name="Yan Q."/>
            <person name="Zhang L."/>
        </authorList>
    </citation>
    <scope>NUCLEOTIDE SEQUENCE [LARGE SCALE GENOMIC DNA]</scope>
    <source>
        <strain evidence="5 6">19XY460</strain>
    </source>
</reference>
<evidence type="ECO:0000256" key="2">
    <source>
        <dbReference type="PROSITE-ProRule" id="PRU00850"/>
    </source>
</evidence>
<dbReference type="GO" id="GO:0051321">
    <property type="term" value="P:meiotic cell cycle"/>
    <property type="evidence" value="ECO:0007669"/>
    <property type="project" value="TreeGrafter"/>
</dbReference>
<accession>A0AAX4HC03</accession>
<organism evidence="5 6">
    <name type="scientific">Australozyma saopauloensis</name>
    <dbReference type="NCBI Taxonomy" id="291208"/>
    <lineage>
        <taxon>Eukaryota</taxon>
        <taxon>Fungi</taxon>
        <taxon>Dikarya</taxon>
        <taxon>Ascomycota</taxon>
        <taxon>Saccharomycotina</taxon>
        <taxon>Pichiomycetes</taxon>
        <taxon>Metschnikowiaceae</taxon>
        <taxon>Australozyma</taxon>
    </lineage>
</organism>
<evidence type="ECO:0000259" key="4">
    <source>
        <dbReference type="PROSITE" id="PS51517"/>
    </source>
</evidence>
<dbReference type="InterPro" id="IPR037141">
    <property type="entry name" value="NDT80_DNA-bd_dom_sf"/>
</dbReference>
<dbReference type="AlphaFoldDB" id="A0AAX4HC03"/>
<gene>
    <name evidence="5" type="ORF">PUMCH_003282</name>
</gene>